<protein>
    <recommendedName>
        <fullName evidence="2 5">Proline dehydrogenase</fullName>
        <ecNumber evidence="2 5">1.5.5.2</ecNumber>
    </recommendedName>
</protein>
<evidence type="ECO:0000313" key="8">
    <source>
        <dbReference type="EMBL" id="PWN42402.1"/>
    </source>
</evidence>
<dbReference type="InterPro" id="IPR002872">
    <property type="entry name" value="Proline_DH_dom"/>
</dbReference>
<dbReference type="InParanoid" id="A0A316VY83"/>
<comment type="cofactor">
    <cofactor evidence="5">
        <name>FAD</name>
        <dbReference type="ChEBI" id="CHEBI:57692"/>
    </cofactor>
</comment>
<evidence type="ECO:0000256" key="4">
    <source>
        <dbReference type="ARBA" id="ARBA00023062"/>
    </source>
</evidence>
<organism evidence="8 9">
    <name type="scientific">Ceraceosorus guamensis</name>
    <dbReference type="NCBI Taxonomy" id="1522189"/>
    <lineage>
        <taxon>Eukaryota</taxon>
        <taxon>Fungi</taxon>
        <taxon>Dikarya</taxon>
        <taxon>Basidiomycota</taxon>
        <taxon>Ustilaginomycotina</taxon>
        <taxon>Exobasidiomycetes</taxon>
        <taxon>Ceraceosorales</taxon>
        <taxon>Ceraceosoraceae</taxon>
        <taxon>Ceraceosorus</taxon>
    </lineage>
</organism>
<keyword evidence="9" id="KW-1185">Reference proteome</keyword>
<feature type="domain" description="Proline dehydrogenase" evidence="7">
    <location>
        <begin position="296"/>
        <end position="596"/>
    </location>
</feature>
<feature type="transmembrane region" description="Helical" evidence="6">
    <location>
        <begin position="66"/>
        <end position="84"/>
    </location>
</feature>
<dbReference type="GO" id="GO:0005739">
    <property type="term" value="C:mitochondrion"/>
    <property type="evidence" value="ECO:0007669"/>
    <property type="project" value="TreeGrafter"/>
</dbReference>
<dbReference type="PANTHER" id="PTHR13914:SF0">
    <property type="entry name" value="PROLINE DEHYDROGENASE 1, MITOCHONDRIAL"/>
    <property type="match status" value="1"/>
</dbReference>
<dbReference type="GO" id="GO:0004657">
    <property type="term" value="F:proline dehydrogenase activity"/>
    <property type="evidence" value="ECO:0007669"/>
    <property type="project" value="UniProtKB-EC"/>
</dbReference>
<evidence type="ECO:0000256" key="1">
    <source>
        <dbReference type="ARBA" id="ARBA00005869"/>
    </source>
</evidence>
<dbReference type="EC" id="1.5.5.2" evidence="2 5"/>
<name>A0A316VY83_9BASI</name>
<dbReference type="SUPFAM" id="SSF51730">
    <property type="entry name" value="FAD-linked oxidoreductase"/>
    <property type="match status" value="1"/>
</dbReference>
<dbReference type="OrthoDB" id="5464at2759"/>
<keyword evidence="5" id="KW-0285">Flavoprotein</keyword>
<dbReference type="InterPro" id="IPR015659">
    <property type="entry name" value="Proline_oxidase"/>
</dbReference>
<keyword evidence="6" id="KW-1133">Transmembrane helix</keyword>
<keyword evidence="5" id="KW-0274">FAD</keyword>
<comment type="catalytic activity">
    <reaction evidence="5">
        <text>L-proline + a quinone = (S)-1-pyrroline-5-carboxylate + a quinol + H(+)</text>
        <dbReference type="Rhea" id="RHEA:23784"/>
        <dbReference type="ChEBI" id="CHEBI:15378"/>
        <dbReference type="ChEBI" id="CHEBI:17388"/>
        <dbReference type="ChEBI" id="CHEBI:24646"/>
        <dbReference type="ChEBI" id="CHEBI:60039"/>
        <dbReference type="ChEBI" id="CHEBI:132124"/>
        <dbReference type="EC" id="1.5.5.2"/>
    </reaction>
</comment>
<dbReference type="Proteomes" id="UP000245783">
    <property type="component" value="Unassembled WGS sequence"/>
</dbReference>
<evidence type="ECO:0000256" key="5">
    <source>
        <dbReference type="RuleBase" id="RU364054"/>
    </source>
</evidence>
<keyword evidence="6" id="KW-0472">Membrane</keyword>
<dbReference type="AlphaFoldDB" id="A0A316VY83"/>
<evidence type="ECO:0000259" key="7">
    <source>
        <dbReference type="Pfam" id="PF01619"/>
    </source>
</evidence>
<proteinExistence type="inferred from homology"/>
<keyword evidence="4 5" id="KW-0642">Proline metabolism</keyword>
<dbReference type="Pfam" id="PF01619">
    <property type="entry name" value="Pro_dh"/>
    <property type="match status" value="1"/>
</dbReference>
<dbReference type="EMBL" id="KZ819380">
    <property type="protein sequence ID" value="PWN42402.1"/>
    <property type="molecule type" value="Genomic_DNA"/>
</dbReference>
<comment type="similarity">
    <text evidence="1 5">Belongs to the proline oxidase family.</text>
</comment>
<keyword evidence="3 5" id="KW-0560">Oxidoreductase</keyword>
<dbReference type="STRING" id="1522189.A0A316VY83"/>
<gene>
    <name evidence="8" type="ORF">IE81DRAFT_323561</name>
</gene>
<dbReference type="GO" id="GO:0010133">
    <property type="term" value="P:L-proline catabolic process to L-glutamate"/>
    <property type="evidence" value="ECO:0007669"/>
    <property type="project" value="TreeGrafter"/>
</dbReference>
<accession>A0A316VY83</accession>
<evidence type="ECO:0000256" key="2">
    <source>
        <dbReference type="ARBA" id="ARBA00012695"/>
    </source>
</evidence>
<reference evidence="8 9" key="1">
    <citation type="journal article" date="2018" name="Mol. Biol. Evol.">
        <title>Broad Genomic Sampling Reveals a Smut Pathogenic Ancestry of the Fungal Clade Ustilaginomycotina.</title>
        <authorList>
            <person name="Kijpornyongpan T."/>
            <person name="Mondo S.J."/>
            <person name="Barry K."/>
            <person name="Sandor L."/>
            <person name="Lee J."/>
            <person name="Lipzen A."/>
            <person name="Pangilinan J."/>
            <person name="LaButti K."/>
            <person name="Hainaut M."/>
            <person name="Henrissat B."/>
            <person name="Grigoriev I.V."/>
            <person name="Spatafora J.W."/>
            <person name="Aime M.C."/>
        </authorList>
    </citation>
    <scope>NUCLEOTIDE SEQUENCE [LARGE SCALE GENOMIC DNA]</scope>
    <source>
        <strain evidence="8 9">MCA 4658</strain>
    </source>
</reference>
<dbReference type="GeneID" id="37035853"/>
<evidence type="ECO:0000256" key="6">
    <source>
        <dbReference type="SAM" id="Phobius"/>
    </source>
</evidence>
<dbReference type="InterPro" id="IPR029041">
    <property type="entry name" value="FAD-linked_oxidoreductase-like"/>
</dbReference>
<keyword evidence="6" id="KW-0812">Transmembrane</keyword>
<sequence length="627" mass="68329">MSLSRSASRWAHSFTLSLASREASASAYLAQVPPHHRSARTSIRRFYATRMGAKCARSDDGARKRLLMSIAGGAILVAGTMLWTTPLAGPDRPMISQPTSTLIRSYVVWSLVSLPYATDIAPHLIQWSRSTSLPGVPSFATWLVRKTFFGQFVGGETVEECVPLIRSLAIANVGTMLNHSCEVKHAEMRHSERGSDNAKTATSPVHLRLIEAAKHSIKVASDLASGNVNASGCSGSDGTDEVPRGSIMVAIKLSGLLADSSVLERASASIVPREHFSDPPAPALPHNSTSGAPLVIPMSARVKLTEEDISTITELWRQLRGVALLAKEKKVRLLIDAEYSWYQPAIDAIYDTLAQEFNALSSASAKGHESPLVFNTYQAYLRRTPSHLASSLQRAKNGQYGLGVKLVRGAYVEIENNAWQKHQVATPPVEAARAKEGQWNSPVWSSKALTDECYDACAERLLQEIADEVDRPPGKRGGPAKLSVVFASHNVSSAVRALDMMQHSGLVQAASTEQNISLSDDQPPRELVPIDSINGRILFAQLLGMADPLTRMLQHAFKNARSKEQTPLVSKYVPWGALDDVMPYLMRRAQENKSLSTEGAKNERRAIRSELKVRLAQGLFGMARSDV</sequence>
<evidence type="ECO:0000313" key="9">
    <source>
        <dbReference type="Proteomes" id="UP000245783"/>
    </source>
</evidence>
<comment type="function">
    <text evidence="5">Converts proline to delta-1-pyrroline-5-carboxylate.</text>
</comment>
<dbReference type="FunCoup" id="A0A316VY83">
    <property type="interactions" value="226"/>
</dbReference>
<dbReference type="RefSeq" id="XP_025369562.1">
    <property type="nucleotide sequence ID" value="XM_025513983.1"/>
</dbReference>
<dbReference type="Gene3D" id="3.20.20.220">
    <property type="match status" value="1"/>
</dbReference>
<dbReference type="PANTHER" id="PTHR13914">
    <property type="entry name" value="PROLINE OXIDASE"/>
    <property type="match status" value="1"/>
</dbReference>
<dbReference type="GO" id="GO:0071949">
    <property type="term" value="F:FAD binding"/>
    <property type="evidence" value="ECO:0007669"/>
    <property type="project" value="TreeGrafter"/>
</dbReference>
<evidence type="ECO:0000256" key="3">
    <source>
        <dbReference type="ARBA" id="ARBA00023002"/>
    </source>
</evidence>